<dbReference type="InterPro" id="IPR009100">
    <property type="entry name" value="AcylCoA_DH/oxidase_NM_dom_sf"/>
</dbReference>
<dbReference type="SUPFAM" id="SSF56645">
    <property type="entry name" value="Acyl-CoA dehydrogenase NM domain-like"/>
    <property type="match status" value="1"/>
</dbReference>
<proteinExistence type="predicted"/>
<dbReference type="AlphaFoldDB" id="A0A9W4B252"/>
<feature type="region of interest" description="Disordered" evidence="2">
    <location>
        <begin position="1"/>
        <end position="21"/>
    </location>
</feature>
<name>A0A9W4B252_9MYCO</name>
<dbReference type="GO" id="GO:0008470">
    <property type="term" value="F:3-methylbutanoyl-CoA dehydrogenase activity"/>
    <property type="evidence" value="ECO:0007669"/>
    <property type="project" value="TreeGrafter"/>
</dbReference>
<dbReference type="Proteomes" id="UP000465785">
    <property type="component" value="Chromosome"/>
</dbReference>
<evidence type="ECO:0000313" key="5">
    <source>
        <dbReference type="EMBL" id="BBY92584.1"/>
    </source>
</evidence>
<dbReference type="Pfam" id="PF02771">
    <property type="entry name" value="Acyl-CoA_dh_N"/>
    <property type="match status" value="1"/>
</dbReference>
<dbReference type="InterPro" id="IPR037069">
    <property type="entry name" value="AcylCoA_DH/ox_N_sf"/>
</dbReference>
<dbReference type="Pfam" id="PF08028">
    <property type="entry name" value="Acyl-CoA_dh_2"/>
    <property type="match status" value="1"/>
</dbReference>
<gene>
    <name evidence="5" type="primary">acd_4</name>
    <name evidence="5" type="ORF">MGALJ_22530</name>
</gene>
<dbReference type="GO" id="GO:0006552">
    <property type="term" value="P:L-leucine catabolic process"/>
    <property type="evidence" value="ECO:0007669"/>
    <property type="project" value="TreeGrafter"/>
</dbReference>
<dbReference type="PANTHER" id="PTHR43884:SF12">
    <property type="entry name" value="ISOVALERYL-COA DEHYDROGENASE, MITOCHONDRIAL-RELATED"/>
    <property type="match status" value="1"/>
</dbReference>
<dbReference type="PANTHER" id="PTHR43884">
    <property type="entry name" value="ACYL-COA DEHYDROGENASE"/>
    <property type="match status" value="1"/>
</dbReference>
<accession>A0A9W4B252</accession>
<dbReference type="PIRSF" id="PIRSF016578">
    <property type="entry name" value="HsaA"/>
    <property type="match status" value="1"/>
</dbReference>
<evidence type="ECO:0000256" key="2">
    <source>
        <dbReference type="SAM" id="MobiDB-lite"/>
    </source>
</evidence>
<evidence type="ECO:0000313" key="6">
    <source>
        <dbReference type="Proteomes" id="UP000465785"/>
    </source>
</evidence>
<dbReference type="InterPro" id="IPR013786">
    <property type="entry name" value="AcylCoA_DH/ox_N"/>
</dbReference>
<dbReference type="EMBL" id="AP022601">
    <property type="protein sequence ID" value="BBY92584.1"/>
    <property type="molecule type" value="Genomic_DNA"/>
</dbReference>
<feature type="domain" description="Acyl-CoA dehydrogenase C-terminal" evidence="4">
    <location>
        <begin position="251"/>
        <end position="386"/>
    </location>
</feature>
<dbReference type="RefSeq" id="WP_163729642.1">
    <property type="nucleotide sequence ID" value="NZ_AP022601.1"/>
</dbReference>
<dbReference type="InterPro" id="IPR013107">
    <property type="entry name" value="Acyl-CoA_DH_C"/>
</dbReference>
<feature type="domain" description="Acyl-CoA dehydrogenase/oxidase N-terminal" evidence="3">
    <location>
        <begin position="45"/>
        <end position="129"/>
    </location>
</feature>
<evidence type="ECO:0000256" key="1">
    <source>
        <dbReference type="ARBA" id="ARBA00023002"/>
    </source>
</evidence>
<sequence>MTVTREPVAPRTPFSTQPLGGSVDERLARLTDVVATLRREDPAAERERVLQYAAVEAIRRTGVLALRVPTEFGGPGGTVRDVLTAVIQIGRGSSNVAQALRAHFGFSERLLSNRAVPGERSEWFPRVNAGLVVGNAITDAAGRAPSSADTKVLPDTSGVLRLNGYKFYSTGTLFADVIAVSALDADGRDVQVIVPADRTGVDLFDDWDGFGQRTTASGGTRFTEVEVRPNEVVTVSEGTTLGHGTAFLQLYLASVAVGIAYAVFDDAVDYVRTKARPASHSVADSAATDPFVLQAVGDISASASSAEAIVLAAADSIDRLVGHGLEHDQHAVTDVAVTVAKAQLVAEKLTISAAERLFDTGGASATARALNLDRHWRNARTVATHSPLAYKAYAAGNYAVNGVSPPANGYF</sequence>
<dbReference type="InterPro" id="IPR046373">
    <property type="entry name" value="Acyl-CoA_Oxase/DH_mid-dom_sf"/>
</dbReference>
<dbReference type="SUPFAM" id="SSF47203">
    <property type="entry name" value="Acyl-CoA dehydrogenase C-terminal domain-like"/>
    <property type="match status" value="1"/>
</dbReference>
<dbReference type="Gene3D" id="1.20.140.10">
    <property type="entry name" value="Butyryl-CoA Dehydrogenase, subunit A, domain 3"/>
    <property type="match status" value="1"/>
</dbReference>
<dbReference type="GO" id="GO:0050660">
    <property type="term" value="F:flavin adenine dinucleotide binding"/>
    <property type="evidence" value="ECO:0007669"/>
    <property type="project" value="InterPro"/>
</dbReference>
<dbReference type="Gene3D" id="2.40.110.10">
    <property type="entry name" value="Butyryl-CoA Dehydrogenase, subunit A, domain 2"/>
    <property type="match status" value="1"/>
</dbReference>
<dbReference type="Gene3D" id="1.10.540.10">
    <property type="entry name" value="Acyl-CoA dehydrogenase/oxidase, N-terminal domain"/>
    <property type="match status" value="1"/>
</dbReference>
<protein>
    <submittedName>
        <fullName evidence="5">Acyl-CoA dehydrogenase</fullName>
    </submittedName>
</protein>
<dbReference type="KEGG" id="mgau:MGALJ_22530"/>
<keyword evidence="6" id="KW-1185">Reference proteome</keyword>
<keyword evidence="1" id="KW-0560">Oxidoreductase</keyword>
<evidence type="ECO:0000259" key="4">
    <source>
        <dbReference type="Pfam" id="PF08028"/>
    </source>
</evidence>
<organism evidence="5 6">
    <name type="scientific">Mycobacterium gallinarum</name>
    <dbReference type="NCBI Taxonomy" id="39689"/>
    <lineage>
        <taxon>Bacteria</taxon>
        <taxon>Bacillati</taxon>
        <taxon>Actinomycetota</taxon>
        <taxon>Actinomycetes</taxon>
        <taxon>Mycobacteriales</taxon>
        <taxon>Mycobacteriaceae</taxon>
        <taxon>Mycobacterium</taxon>
    </lineage>
</organism>
<evidence type="ECO:0000259" key="3">
    <source>
        <dbReference type="Pfam" id="PF02771"/>
    </source>
</evidence>
<reference evidence="5 6" key="1">
    <citation type="journal article" date="2019" name="Emerg. Microbes Infect.">
        <title>Comprehensive subspecies identification of 175 nontuberculous mycobacteria species based on 7547 genomic profiles.</title>
        <authorList>
            <person name="Matsumoto Y."/>
            <person name="Kinjo T."/>
            <person name="Motooka D."/>
            <person name="Nabeya D."/>
            <person name="Jung N."/>
            <person name="Uechi K."/>
            <person name="Horii T."/>
            <person name="Iida T."/>
            <person name="Fujita J."/>
            <person name="Nakamura S."/>
        </authorList>
    </citation>
    <scope>NUCLEOTIDE SEQUENCE [LARGE SCALE GENOMIC DNA]</scope>
    <source>
        <strain evidence="5 6">JCM 6399</strain>
    </source>
</reference>
<dbReference type="InterPro" id="IPR036250">
    <property type="entry name" value="AcylCo_DH-like_C"/>
</dbReference>